<sequence length="34" mass="3916">MYRSRAKRFPPLPATRGRFTGIGWTVCLVHGRNI</sequence>
<dbReference type="InParanoid" id="A0A0V0YUL5"/>
<protein>
    <submittedName>
        <fullName evidence="1">Uncharacterized protein</fullName>
    </submittedName>
</protein>
<evidence type="ECO:0000313" key="2">
    <source>
        <dbReference type="Proteomes" id="UP000054776"/>
    </source>
</evidence>
<dbReference type="AlphaFoldDB" id="A0A0V0YUL5"/>
<gene>
    <name evidence="1" type="ORF">T01_3500</name>
</gene>
<accession>A0A0V0YUL5</accession>
<dbReference type="EMBL" id="JYDH01004765">
    <property type="protein sequence ID" value="KRY03878.1"/>
    <property type="molecule type" value="Genomic_DNA"/>
</dbReference>
<reference evidence="1 2" key="1">
    <citation type="submission" date="2015-01" db="EMBL/GenBank/DDBJ databases">
        <title>Evolution of Trichinella species and genotypes.</title>
        <authorList>
            <person name="Korhonen P.K."/>
            <person name="Edoardo P."/>
            <person name="Giuseppe L.R."/>
            <person name="Gasser R.B."/>
        </authorList>
    </citation>
    <scope>NUCLEOTIDE SEQUENCE [LARGE SCALE GENOMIC DNA]</scope>
    <source>
        <strain evidence="1">ISS3</strain>
    </source>
</reference>
<organism evidence="1 2">
    <name type="scientific">Trichinella spiralis</name>
    <name type="common">Trichina worm</name>
    <dbReference type="NCBI Taxonomy" id="6334"/>
    <lineage>
        <taxon>Eukaryota</taxon>
        <taxon>Metazoa</taxon>
        <taxon>Ecdysozoa</taxon>
        <taxon>Nematoda</taxon>
        <taxon>Enoplea</taxon>
        <taxon>Dorylaimia</taxon>
        <taxon>Trichinellida</taxon>
        <taxon>Trichinellidae</taxon>
        <taxon>Trichinella</taxon>
    </lineage>
</organism>
<name>A0A0V0YUL5_TRISP</name>
<proteinExistence type="predicted"/>
<comment type="caution">
    <text evidence="1">The sequence shown here is derived from an EMBL/GenBank/DDBJ whole genome shotgun (WGS) entry which is preliminary data.</text>
</comment>
<dbReference type="Proteomes" id="UP000054776">
    <property type="component" value="Unassembled WGS sequence"/>
</dbReference>
<evidence type="ECO:0000313" key="1">
    <source>
        <dbReference type="EMBL" id="KRY03878.1"/>
    </source>
</evidence>
<keyword evidence="2" id="KW-1185">Reference proteome</keyword>